<protein>
    <submittedName>
        <fullName evidence="6">Peroxisomal biogenesis factor 11 (PEX11)</fullName>
    </submittedName>
</protein>
<proteinExistence type="predicted"/>
<evidence type="ECO:0000313" key="6">
    <source>
        <dbReference type="EMBL" id="AYO42064.1"/>
    </source>
</evidence>
<evidence type="ECO:0000256" key="4">
    <source>
        <dbReference type="ARBA" id="ARBA00046271"/>
    </source>
</evidence>
<dbReference type="Proteomes" id="UP000269793">
    <property type="component" value="Chromosome II"/>
</dbReference>
<feature type="compositionally biased region" description="Basic and acidic residues" evidence="5">
    <location>
        <begin position="1"/>
        <end position="11"/>
    </location>
</feature>
<sequence length="294" mass="33448">MKPADEGKAREPVPAPSARPSHERVMDRLFQQLLKVPSPKTLAHLVRFLGTWTGTDKFFMLAQYGSNVLVAVLLFLQALRKRSDKSSVIQRLVPRIRALGSLTADARILFRIWAILPMVQWMLDLERHLPVTRNLKLIERLQALSMVVYAPMEAAAYLAMHKILPLSDVVQNELWLWGCRLWAAYVVLDFWHIVEDHRMLRAEAKALERSHGHPTPVGAAEKAMSDDQKATQHLWTQIRARKEALLTQFWVNVGYLPLTVHWSVSTGLISEGWVGVFGVIAGLASWRKQWKATA</sequence>
<evidence type="ECO:0000256" key="3">
    <source>
        <dbReference type="ARBA" id="ARBA00023140"/>
    </source>
</evidence>
<reference evidence="6 7" key="1">
    <citation type="submission" date="2018-10" db="EMBL/GenBank/DDBJ databases">
        <title>Complete genome sequence of Malassezia restricta CBS 7877.</title>
        <authorList>
            <person name="Morand S.C."/>
            <person name="Bertignac M."/>
            <person name="Iltis A."/>
            <person name="Kolder I."/>
            <person name="Pirovano W."/>
            <person name="Jourdain R."/>
            <person name="Clavaud C."/>
        </authorList>
    </citation>
    <scope>NUCLEOTIDE SEQUENCE [LARGE SCALE GENOMIC DNA]</scope>
    <source>
        <strain evidence="6 7">CBS 7877</strain>
    </source>
</reference>
<feature type="region of interest" description="Disordered" evidence="5">
    <location>
        <begin position="1"/>
        <end position="21"/>
    </location>
</feature>
<comment type="subcellular location">
    <subcellularLocation>
        <location evidence="4">Peroxisome membrane</location>
    </subcellularLocation>
</comment>
<accession>A0A3G2S272</accession>
<dbReference type="STRING" id="425264.A0A3G2S272"/>
<gene>
    <name evidence="6" type="ORF">DNF11_1114</name>
</gene>
<name>A0A3G2S272_MALR7</name>
<keyword evidence="7" id="KW-1185">Reference proteome</keyword>
<evidence type="ECO:0000256" key="2">
    <source>
        <dbReference type="ARBA" id="ARBA00023136"/>
    </source>
</evidence>
<dbReference type="OrthoDB" id="10005898at2759"/>
<evidence type="ECO:0000256" key="1">
    <source>
        <dbReference type="ARBA" id="ARBA00022593"/>
    </source>
</evidence>
<organism evidence="6 7">
    <name type="scientific">Malassezia restricta (strain ATCC 96810 / NBRC 103918 / CBS 7877)</name>
    <name type="common">Seborrheic dermatitis infection agent</name>
    <dbReference type="NCBI Taxonomy" id="425264"/>
    <lineage>
        <taxon>Eukaryota</taxon>
        <taxon>Fungi</taxon>
        <taxon>Dikarya</taxon>
        <taxon>Basidiomycota</taxon>
        <taxon>Ustilaginomycotina</taxon>
        <taxon>Malasseziomycetes</taxon>
        <taxon>Malasseziales</taxon>
        <taxon>Malasseziaceae</taxon>
        <taxon>Malassezia</taxon>
    </lineage>
</organism>
<dbReference type="InterPro" id="IPR008733">
    <property type="entry name" value="PEX11"/>
</dbReference>
<dbReference type="PANTHER" id="PTHR12652:SF25">
    <property type="entry name" value="MICROBODY (PEROXISOME) PROLIFERATION PROTEIN PEROXIN 11C (EUROFUNG)"/>
    <property type="match status" value="1"/>
</dbReference>
<evidence type="ECO:0000256" key="5">
    <source>
        <dbReference type="SAM" id="MobiDB-lite"/>
    </source>
</evidence>
<keyword evidence="2" id="KW-0472">Membrane</keyword>
<dbReference type="GO" id="GO:0005778">
    <property type="term" value="C:peroxisomal membrane"/>
    <property type="evidence" value="ECO:0007669"/>
    <property type="project" value="UniProtKB-SubCell"/>
</dbReference>
<dbReference type="VEuPathDB" id="FungiDB:DNF11_1114"/>
<dbReference type="AlphaFoldDB" id="A0A3G2S272"/>
<dbReference type="Pfam" id="PF05648">
    <property type="entry name" value="PEX11"/>
    <property type="match status" value="1"/>
</dbReference>
<dbReference type="PANTHER" id="PTHR12652">
    <property type="entry name" value="PEROXISOMAL BIOGENESIS FACTOR 11"/>
    <property type="match status" value="1"/>
</dbReference>
<dbReference type="EMBL" id="CP033149">
    <property type="protein sequence ID" value="AYO42064.1"/>
    <property type="molecule type" value="Genomic_DNA"/>
</dbReference>
<keyword evidence="3" id="KW-0576">Peroxisome</keyword>
<dbReference type="GO" id="GO:0016559">
    <property type="term" value="P:peroxisome fission"/>
    <property type="evidence" value="ECO:0007669"/>
    <property type="project" value="InterPro"/>
</dbReference>
<evidence type="ECO:0000313" key="7">
    <source>
        <dbReference type="Proteomes" id="UP000269793"/>
    </source>
</evidence>
<keyword evidence="1" id="KW-0962">Peroxisome biogenesis</keyword>